<organism evidence="2 3">
    <name type="scientific">Streptomyces atratus</name>
    <dbReference type="NCBI Taxonomy" id="1893"/>
    <lineage>
        <taxon>Bacteria</taxon>
        <taxon>Bacillati</taxon>
        <taxon>Actinomycetota</taxon>
        <taxon>Actinomycetes</taxon>
        <taxon>Kitasatosporales</taxon>
        <taxon>Streptomycetaceae</taxon>
        <taxon>Streptomyces</taxon>
    </lineage>
</organism>
<dbReference type="AlphaFoldDB" id="A0A1K2FD79"/>
<evidence type="ECO:0000256" key="1">
    <source>
        <dbReference type="SAM" id="MobiDB-lite"/>
    </source>
</evidence>
<evidence type="ECO:0008006" key="4">
    <source>
        <dbReference type="Google" id="ProtNLM"/>
    </source>
</evidence>
<sequence>MTSNNTSEPETVESAEPQRSTSVDQQLIEEPVGRAQAEGLQLTGEGGLLQQLIKRLLESALEGEITAGTATSFQAAHRQARSDVTTPCSSPQSQGERPLPAAVGVDRVARGGRVGLDDFDAAPIALVLRFSQ</sequence>
<accession>A0A1K2FD79</accession>
<protein>
    <recommendedName>
        <fullName evidence="4">Transposase, Mutator family</fullName>
    </recommendedName>
</protein>
<dbReference type="EMBL" id="FPJO01000073">
    <property type="protein sequence ID" value="SFY45414.1"/>
    <property type="molecule type" value="Genomic_DNA"/>
</dbReference>
<evidence type="ECO:0000313" key="2">
    <source>
        <dbReference type="EMBL" id="SFY45414.1"/>
    </source>
</evidence>
<gene>
    <name evidence="2" type="ORF">SAMN02787144_107310</name>
</gene>
<evidence type="ECO:0000313" key="3">
    <source>
        <dbReference type="Proteomes" id="UP000181909"/>
    </source>
</evidence>
<name>A0A1K2FD79_STRAR</name>
<feature type="region of interest" description="Disordered" evidence="1">
    <location>
        <begin position="1"/>
        <end position="36"/>
    </location>
</feature>
<feature type="compositionally biased region" description="Polar residues" evidence="1">
    <location>
        <begin position="82"/>
        <end position="95"/>
    </location>
</feature>
<reference evidence="2 3" key="1">
    <citation type="submission" date="2016-11" db="EMBL/GenBank/DDBJ databases">
        <authorList>
            <person name="Jaros S."/>
            <person name="Januszkiewicz K."/>
            <person name="Wedrychowicz H."/>
        </authorList>
    </citation>
    <scope>NUCLEOTIDE SEQUENCE [LARGE SCALE GENOMIC DNA]</scope>
    <source>
        <strain evidence="2 3">OK807</strain>
    </source>
</reference>
<dbReference type="Proteomes" id="UP000181909">
    <property type="component" value="Unassembled WGS sequence"/>
</dbReference>
<feature type="region of interest" description="Disordered" evidence="1">
    <location>
        <begin position="73"/>
        <end position="101"/>
    </location>
</feature>
<proteinExistence type="predicted"/>